<proteinExistence type="predicted"/>
<reference evidence="1 2" key="1">
    <citation type="submission" date="2015-06" db="EMBL/GenBank/DDBJ databases">
        <title>Genome sequencing project of Bacillus galactosidilyticus PL133.</title>
        <authorList>
            <person name="Gaiero J."/>
            <person name="Nicol R."/>
            <person name="Habash M."/>
        </authorList>
    </citation>
    <scope>NUCLEOTIDE SEQUENCE [LARGE SCALE GENOMIC DNA]</scope>
    <source>
        <strain evidence="1 2">PL133</strain>
    </source>
</reference>
<dbReference type="Proteomes" id="UP000053881">
    <property type="component" value="Unassembled WGS sequence"/>
</dbReference>
<comment type="caution">
    <text evidence="1">The sequence shown here is derived from an EMBL/GenBank/DDBJ whole genome shotgun (WGS) entry which is preliminary data.</text>
</comment>
<evidence type="ECO:0000313" key="2">
    <source>
        <dbReference type="Proteomes" id="UP000053881"/>
    </source>
</evidence>
<dbReference type="InterPro" id="IPR029151">
    <property type="entry name" value="Sensor-like_sf"/>
</dbReference>
<accession>A0A0Q9Y0V1</accession>
<dbReference type="SUPFAM" id="SSF103190">
    <property type="entry name" value="Sensory domain-like"/>
    <property type="match status" value="1"/>
</dbReference>
<dbReference type="Pfam" id="PF22673">
    <property type="entry name" value="MCP-like_PDC_1"/>
    <property type="match status" value="1"/>
</dbReference>
<sequence length="97" mass="11566">MIIYYRRQDFDITSRPYFDITSRPWYGAALEKDDVYFTEPYMDEVFGKVILSIMKPIKVNDEPAGFVAIDLFLDKLPDIMESYTLGARQRWLFLFTF</sequence>
<evidence type="ECO:0000313" key="1">
    <source>
        <dbReference type="EMBL" id="KRG14640.1"/>
    </source>
</evidence>
<dbReference type="Gene3D" id="3.30.450.20">
    <property type="entry name" value="PAS domain"/>
    <property type="match status" value="2"/>
</dbReference>
<dbReference type="EMBL" id="LGPB01000060">
    <property type="protein sequence ID" value="KRG14640.1"/>
    <property type="molecule type" value="Genomic_DNA"/>
</dbReference>
<gene>
    <name evidence="1" type="ORF">ACA29_05740</name>
</gene>
<name>A0A0Q9Y0V1_9BACI</name>
<dbReference type="CDD" id="cd12913">
    <property type="entry name" value="PDC1_MCP_like"/>
    <property type="match status" value="1"/>
</dbReference>
<dbReference type="PATRIC" id="fig|217031.4.peg.1922"/>
<protein>
    <submittedName>
        <fullName evidence="1">Uncharacterized protein</fullName>
    </submittedName>
</protein>
<organism evidence="1 2">
    <name type="scientific">Lederbergia galactosidilytica</name>
    <dbReference type="NCBI Taxonomy" id="217031"/>
    <lineage>
        <taxon>Bacteria</taxon>
        <taxon>Bacillati</taxon>
        <taxon>Bacillota</taxon>
        <taxon>Bacilli</taxon>
        <taxon>Bacillales</taxon>
        <taxon>Bacillaceae</taxon>
        <taxon>Lederbergia</taxon>
    </lineage>
</organism>
<dbReference type="AlphaFoldDB" id="A0A0Q9Y0V1"/>